<dbReference type="PANTHER" id="PTHR19376">
    <property type="entry name" value="DNA-DIRECTED RNA POLYMERASE"/>
    <property type="match status" value="1"/>
</dbReference>
<dbReference type="Pfam" id="PF05000">
    <property type="entry name" value="RNA_pol_Rpb1_4"/>
    <property type="match status" value="1"/>
</dbReference>
<dbReference type="InterPro" id="IPR038120">
    <property type="entry name" value="Rpb1_funnel_sf"/>
</dbReference>
<evidence type="ECO:0000256" key="4">
    <source>
        <dbReference type="ARBA" id="ARBA00022695"/>
    </source>
</evidence>
<reference evidence="7 8" key="1">
    <citation type="journal article" date="2019" name="Sci. Rep.">
        <title>Comparative genomics of chytrid fungi reveal insights into the obligate biotrophic and pathogenic lifestyle of Synchytrium endobioticum.</title>
        <authorList>
            <person name="van de Vossenberg B.T.L.H."/>
            <person name="Warris S."/>
            <person name="Nguyen H.D.T."/>
            <person name="van Gent-Pelzer M.P.E."/>
            <person name="Joly D.L."/>
            <person name="van de Geest H.C."/>
            <person name="Bonants P.J.M."/>
            <person name="Smith D.S."/>
            <person name="Levesque C.A."/>
            <person name="van der Lee T.A.J."/>
        </authorList>
    </citation>
    <scope>NUCLEOTIDE SEQUENCE [LARGE SCALE GENOMIC DNA]</scope>
    <source>
        <strain evidence="7 8">CBS 809.83</strain>
    </source>
</reference>
<evidence type="ECO:0000256" key="5">
    <source>
        <dbReference type="ARBA" id="ARBA00023163"/>
    </source>
</evidence>
<sequence length="993" mass="109457">MPLWTGKQLITLILPEIDMTGFHSTHPDDEETPMSPGDTRVIFKAGVHLAGIISKRTIGASSGGLIHVIFNDHGPSAGRDFLDNVALIINQWLIYQGFSVGIGDALISEQTYSEVVNIVDEQYAKANELLTSFQNGTFEAQGNLSVDETKEQQLQQILAKARDASGKLISACVGQQIVEGKRIARTFGDRTLPHFTKHEDTPESRGFVRNSFIRGLTPQEVWFHAMGGREGLIDTAVKSVTWDTTIVVIERGIPLYIRIGEWIDGIIANSPASQIEHQELMNMELVKIPERAVFIATMDNAGAYLEVMFRETRTPEIKVGDHLPVTTLLRKPPVMFSAVQMDDGSNFRLTRANGTNVGFYLAGGDGSGLPVVFSPDKNDARCIPDALFCAPDSFVVGFLHGYFARNGTTSDTETSNIRVVASTSSSRFAEALAMLCSRIAVFASISSDHTVSISGPDAVSFLEKTYLCGGNKLTALEGIRKQKDVALDRIIRTSPIGLQSHPKMYDLTVPGTLNFSLANGLQVRDTAETGYIQRRLYGEDGFDGIAIENQTFEIMLSSDDIFRDRYYSEAVPDEFDELTEARAFLRKQLRQPEDRWPMPLKLKRIILAAQRKCGDPPVPIDERFIYEQVTGLRRKLRPATLKVVDTDGSQSNPTRLFNILLLSSFSSKQFNRGLVAAAESVGVVTAQSIGEPATQMTLNSVEYQTELLLDVDGHLVRTSIGDFVEQTFRDAPADTIETHPMDTFLAWIKGKRLNIVSCDEDGKVTWRAVEAVAQHPVVNEHSTQVTTQSGRFVVATKAISFVNRVNNKIVPVDGVDLKVGDYLPISKILPTDFTTVECLDVCHYLPATLSGLPEQINLDRDFGWMCGADLANGSCADRHVESTTIRPHSTALSRLFTAVFENGSLGKRIPAELLGGPLDFLKGLIAGYIDGDACVTPQHDVQSPVRKTRTPRFIFYATGDCNCMLDFQGHARRHPASSPAVEPTLFYQRTINK</sequence>
<comment type="caution">
    <text evidence="7">The sequence shown here is derived from an EMBL/GenBank/DDBJ whole genome shotgun (WGS) entry which is preliminary data.</text>
</comment>
<dbReference type="SUPFAM" id="SSF64484">
    <property type="entry name" value="beta and beta-prime subunits of DNA dependent RNA-polymerase"/>
    <property type="match status" value="2"/>
</dbReference>
<dbReference type="Pfam" id="PF04992">
    <property type="entry name" value="RNA_pol_Rpb1_6"/>
    <property type="match status" value="1"/>
</dbReference>
<dbReference type="Pfam" id="PF04983">
    <property type="entry name" value="RNA_pol_Rpb1_3"/>
    <property type="match status" value="1"/>
</dbReference>
<dbReference type="Gene3D" id="1.10.132.30">
    <property type="match status" value="2"/>
</dbReference>
<organism evidence="7 8">
    <name type="scientific">Powellomyces hirtus</name>
    <dbReference type="NCBI Taxonomy" id="109895"/>
    <lineage>
        <taxon>Eukaryota</taxon>
        <taxon>Fungi</taxon>
        <taxon>Fungi incertae sedis</taxon>
        <taxon>Chytridiomycota</taxon>
        <taxon>Chytridiomycota incertae sedis</taxon>
        <taxon>Chytridiomycetes</taxon>
        <taxon>Spizellomycetales</taxon>
        <taxon>Powellomycetaceae</taxon>
        <taxon>Powellomyces</taxon>
    </lineage>
</organism>
<dbReference type="InterPro" id="IPR007083">
    <property type="entry name" value="RNA_pol_Rpb1_4"/>
</dbReference>
<protein>
    <recommendedName>
        <fullName evidence="1">DNA-directed RNA polymerase</fullName>
        <ecNumber evidence="1">2.7.7.6</ecNumber>
    </recommendedName>
</protein>
<dbReference type="STRING" id="109895.A0A507E602"/>
<proteinExistence type="predicted"/>
<keyword evidence="4" id="KW-0548">Nucleotidyltransferase</keyword>
<dbReference type="InterPro" id="IPR042102">
    <property type="entry name" value="RNA_pol_Rpb1_3_sf"/>
</dbReference>
<evidence type="ECO:0000256" key="3">
    <source>
        <dbReference type="ARBA" id="ARBA00022679"/>
    </source>
</evidence>
<evidence type="ECO:0000259" key="6">
    <source>
        <dbReference type="PROSITE" id="PS50819"/>
    </source>
</evidence>
<evidence type="ECO:0000313" key="7">
    <source>
        <dbReference type="EMBL" id="TPX58807.1"/>
    </source>
</evidence>
<dbReference type="EMBL" id="QEAQ01000032">
    <property type="protein sequence ID" value="TPX58807.1"/>
    <property type="molecule type" value="Genomic_DNA"/>
</dbReference>
<dbReference type="PROSITE" id="PS50819">
    <property type="entry name" value="INTEIN_ENDONUCLEASE"/>
    <property type="match status" value="1"/>
</dbReference>
<dbReference type="SUPFAM" id="SSF55608">
    <property type="entry name" value="Homing endonucleases"/>
    <property type="match status" value="1"/>
</dbReference>
<dbReference type="GO" id="GO:0003899">
    <property type="term" value="F:DNA-directed RNA polymerase activity"/>
    <property type="evidence" value="ECO:0007669"/>
    <property type="project" value="UniProtKB-EC"/>
</dbReference>
<evidence type="ECO:0000256" key="1">
    <source>
        <dbReference type="ARBA" id="ARBA00012418"/>
    </source>
</evidence>
<dbReference type="InterPro" id="IPR036844">
    <property type="entry name" value="Hint_dom_sf"/>
</dbReference>
<dbReference type="InterPro" id="IPR007081">
    <property type="entry name" value="RNA_pol_Rpb1_5"/>
</dbReference>
<dbReference type="Gene3D" id="1.10.274.100">
    <property type="entry name" value="RNA polymerase Rpb1, domain 3"/>
    <property type="match status" value="1"/>
</dbReference>
<gene>
    <name evidence="7" type="ORF">PhCBS80983_g02914</name>
</gene>
<dbReference type="GO" id="GO:0006351">
    <property type="term" value="P:DNA-templated transcription"/>
    <property type="evidence" value="ECO:0007669"/>
    <property type="project" value="InterPro"/>
</dbReference>
<dbReference type="Gene3D" id="3.10.28.10">
    <property type="entry name" value="Homing endonucleases"/>
    <property type="match status" value="2"/>
</dbReference>
<dbReference type="SUPFAM" id="SSF51294">
    <property type="entry name" value="Hedgehog/intein (Hint) domain"/>
    <property type="match status" value="1"/>
</dbReference>
<keyword evidence="8" id="KW-1185">Reference proteome</keyword>
<dbReference type="EC" id="2.7.7.6" evidence="1"/>
<dbReference type="GO" id="GO:0000428">
    <property type="term" value="C:DNA-directed RNA polymerase complex"/>
    <property type="evidence" value="ECO:0007669"/>
    <property type="project" value="UniProtKB-KW"/>
</dbReference>
<dbReference type="Gene3D" id="2.170.16.10">
    <property type="entry name" value="Hedgehog/Intein (Hint) domain"/>
    <property type="match status" value="1"/>
</dbReference>
<feature type="domain" description="DOD-type homing endonuclease" evidence="6">
    <location>
        <begin position="356"/>
        <end position="441"/>
    </location>
</feature>
<dbReference type="InterPro" id="IPR007066">
    <property type="entry name" value="RNA_pol_Rpb1_3"/>
</dbReference>
<keyword evidence="5" id="KW-0804">Transcription</keyword>
<dbReference type="InterPro" id="IPR007075">
    <property type="entry name" value="RNA_pol_Rpb1_6"/>
</dbReference>
<dbReference type="Proteomes" id="UP000318582">
    <property type="component" value="Unassembled WGS sequence"/>
</dbReference>
<dbReference type="InterPro" id="IPR045867">
    <property type="entry name" value="DNA-dir_RpoC_beta_prime"/>
</dbReference>
<dbReference type="Pfam" id="PF04998">
    <property type="entry name" value="RNA_pol_Rpb1_5"/>
    <property type="match status" value="1"/>
</dbReference>
<dbReference type="GO" id="GO:0004519">
    <property type="term" value="F:endonuclease activity"/>
    <property type="evidence" value="ECO:0007669"/>
    <property type="project" value="InterPro"/>
</dbReference>
<dbReference type="AlphaFoldDB" id="A0A507E602"/>
<dbReference type="InterPro" id="IPR004042">
    <property type="entry name" value="Intein_endonuc_central"/>
</dbReference>
<dbReference type="GO" id="GO:0003677">
    <property type="term" value="F:DNA binding"/>
    <property type="evidence" value="ECO:0007669"/>
    <property type="project" value="InterPro"/>
</dbReference>
<dbReference type="Gene3D" id="6.10.250.2940">
    <property type="match status" value="1"/>
</dbReference>
<keyword evidence="2 7" id="KW-0240">DNA-directed RNA polymerase</keyword>
<dbReference type="PANTHER" id="PTHR19376:SF37">
    <property type="entry name" value="DNA-DIRECTED RNA POLYMERASE II SUBUNIT RPB1"/>
    <property type="match status" value="1"/>
</dbReference>
<evidence type="ECO:0000313" key="8">
    <source>
        <dbReference type="Proteomes" id="UP000318582"/>
    </source>
</evidence>
<accession>A0A507E602</accession>
<keyword evidence="3" id="KW-0808">Transferase</keyword>
<name>A0A507E602_9FUNG</name>
<dbReference type="InterPro" id="IPR027434">
    <property type="entry name" value="Homing_endonucl"/>
</dbReference>
<evidence type="ECO:0000256" key="2">
    <source>
        <dbReference type="ARBA" id="ARBA00022478"/>
    </source>
</evidence>